<evidence type="ECO:0000313" key="5">
    <source>
        <dbReference type="RefSeq" id="XP_005076858.1"/>
    </source>
</evidence>
<sequence length="114" mass="12817">MASSGCEGHAGQEGETFLYFAYGSNLLTERIHLRNPSAVFCCVARLQDFKLDFGNFQGKTSERWHGGIATIFQSPGDEVWGVVWKMNKSNLSSLDELSAWVQKKTVCHWSIKRS</sequence>
<reference evidence="5" key="1">
    <citation type="submission" date="2025-08" db="UniProtKB">
        <authorList>
            <consortium name="RefSeq"/>
        </authorList>
    </citation>
    <scope>IDENTIFICATION</scope>
    <source>
        <tissue evidence="5">Liver</tissue>
    </source>
</reference>
<gene>
    <name evidence="5" type="primary">Ggct</name>
</gene>
<dbReference type="Proteomes" id="UP000886700">
    <property type="component" value="Unplaced"/>
</dbReference>
<name>A0A1U7R0B0_MESAU</name>
<dbReference type="PANTHER" id="PTHR12935">
    <property type="entry name" value="GAMMA-GLUTAMYLCYCLOTRANSFERASE"/>
    <property type="match status" value="1"/>
</dbReference>
<evidence type="ECO:0000256" key="1">
    <source>
        <dbReference type="ARBA" id="ARBA00012346"/>
    </source>
</evidence>
<keyword evidence="2" id="KW-0456">Lyase</keyword>
<dbReference type="GO" id="GO:0003839">
    <property type="term" value="F:gamma-glutamylcyclotransferase activity"/>
    <property type="evidence" value="ECO:0007669"/>
    <property type="project" value="UniProtKB-EC"/>
</dbReference>
<dbReference type="GeneID" id="101841471"/>
<dbReference type="AlphaFoldDB" id="A0A1U7R0B0"/>
<dbReference type="CDD" id="cd06661">
    <property type="entry name" value="GGCT_like"/>
    <property type="match status" value="1"/>
</dbReference>
<accession>A0A1U7R0B0</accession>
<dbReference type="InterPro" id="IPR036568">
    <property type="entry name" value="GGCT-like_sf"/>
</dbReference>
<evidence type="ECO:0000256" key="2">
    <source>
        <dbReference type="ARBA" id="ARBA00023239"/>
    </source>
</evidence>
<dbReference type="InterPro" id="IPR017939">
    <property type="entry name" value="G-Glutamylcylcotransferase"/>
</dbReference>
<protein>
    <recommendedName>
        <fullName evidence="1">gamma-glutamylcyclotransferase</fullName>
        <ecNumber evidence="1">4.3.2.9</ecNumber>
    </recommendedName>
</protein>
<feature type="binding site" evidence="3">
    <location>
        <begin position="19"/>
        <end position="24"/>
    </location>
    <ligand>
        <name>substrate</name>
    </ligand>
</feature>
<dbReference type="PANTHER" id="PTHR12935:SF0">
    <property type="entry name" value="GAMMA-GLUTAMYLCYCLOTRANSFERASE"/>
    <property type="match status" value="1"/>
</dbReference>
<dbReference type="Gene3D" id="3.10.490.10">
    <property type="entry name" value="Gamma-glutamyl cyclotransferase-like"/>
    <property type="match status" value="1"/>
</dbReference>
<dbReference type="RefSeq" id="XP_005076858.1">
    <property type="nucleotide sequence ID" value="XM_005076801.4"/>
</dbReference>
<dbReference type="InterPro" id="IPR013024">
    <property type="entry name" value="GGCT-like"/>
</dbReference>
<dbReference type="CTD" id="79017"/>
<evidence type="ECO:0000256" key="3">
    <source>
        <dbReference type="PIRSR" id="PIRSR617939-2"/>
    </source>
</evidence>
<dbReference type="OrthoDB" id="2924818at2759"/>
<keyword evidence="4" id="KW-1185">Reference proteome</keyword>
<organism evidence="4 5">
    <name type="scientific">Mesocricetus auratus</name>
    <name type="common">Golden hamster</name>
    <dbReference type="NCBI Taxonomy" id="10036"/>
    <lineage>
        <taxon>Eukaryota</taxon>
        <taxon>Metazoa</taxon>
        <taxon>Chordata</taxon>
        <taxon>Craniata</taxon>
        <taxon>Vertebrata</taxon>
        <taxon>Euteleostomi</taxon>
        <taxon>Mammalia</taxon>
        <taxon>Eutheria</taxon>
        <taxon>Euarchontoglires</taxon>
        <taxon>Glires</taxon>
        <taxon>Rodentia</taxon>
        <taxon>Myomorpha</taxon>
        <taxon>Muroidea</taxon>
        <taxon>Cricetidae</taxon>
        <taxon>Cricetinae</taxon>
        <taxon>Mesocricetus</taxon>
    </lineage>
</organism>
<dbReference type="SUPFAM" id="SSF110857">
    <property type="entry name" value="Gamma-glutamyl cyclotransferase-like"/>
    <property type="match status" value="1"/>
</dbReference>
<proteinExistence type="predicted"/>
<dbReference type="EC" id="4.3.2.9" evidence="1"/>
<evidence type="ECO:0000313" key="4">
    <source>
        <dbReference type="Proteomes" id="UP000886700"/>
    </source>
</evidence>